<dbReference type="EMBL" id="FXUB01000003">
    <property type="protein sequence ID" value="SMP14028.1"/>
    <property type="molecule type" value="Genomic_DNA"/>
</dbReference>
<dbReference type="PROSITE" id="PS51186">
    <property type="entry name" value="GNAT"/>
    <property type="match status" value="1"/>
</dbReference>
<dbReference type="SUPFAM" id="SSF55729">
    <property type="entry name" value="Acyl-CoA N-acyltransferases (Nat)"/>
    <property type="match status" value="1"/>
</dbReference>
<dbReference type="Pfam" id="PF00583">
    <property type="entry name" value="Acetyltransf_1"/>
    <property type="match status" value="1"/>
</dbReference>
<evidence type="ECO:0000256" key="1">
    <source>
        <dbReference type="RuleBase" id="RU363094"/>
    </source>
</evidence>
<comment type="similarity">
    <text evidence="1">Belongs to the acetyltransferase family. RimI subfamily.</text>
</comment>
<comment type="subcellular location">
    <subcellularLocation>
        <location evidence="1">Cytoplasm</location>
    </subcellularLocation>
</comment>
<reference evidence="3 4" key="1">
    <citation type="submission" date="2017-05" db="EMBL/GenBank/DDBJ databases">
        <authorList>
            <person name="Varghese N."/>
            <person name="Submissions S."/>
        </authorList>
    </citation>
    <scope>NUCLEOTIDE SEQUENCE [LARGE SCALE GENOMIC DNA]</scope>
    <source>
        <strain evidence="3 4">DSM 15522</strain>
    </source>
</reference>
<dbReference type="GO" id="GO:0005840">
    <property type="term" value="C:ribosome"/>
    <property type="evidence" value="ECO:0007669"/>
    <property type="project" value="UniProtKB-KW"/>
</dbReference>
<dbReference type="Proteomes" id="UP001157911">
    <property type="component" value="Unassembled WGS sequence"/>
</dbReference>
<dbReference type="EC" id="2.3.1.266" evidence="1"/>
<comment type="catalytic activity">
    <reaction evidence="1">
        <text>N-terminal L-alanyl-[ribosomal protein bS18] + acetyl-CoA = N-terminal N(alpha)-acetyl-L-alanyl-[ribosomal protein bS18] + CoA + H(+)</text>
        <dbReference type="Rhea" id="RHEA:43756"/>
        <dbReference type="Rhea" id="RHEA-COMP:10676"/>
        <dbReference type="Rhea" id="RHEA-COMP:10677"/>
        <dbReference type="ChEBI" id="CHEBI:15378"/>
        <dbReference type="ChEBI" id="CHEBI:57287"/>
        <dbReference type="ChEBI" id="CHEBI:57288"/>
        <dbReference type="ChEBI" id="CHEBI:64718"/>
        <dbReference type="ChEBI" id="CHEBI:83683"/>
        <dbReference type="EC" id="2.3.1.266"/>
    </reaction>
</comment>
<dbReference type="NCBIfam" id="TIGR01575">
    <property type="entry name" value="rimI"/>
    <property type="match status" value="1"/>
</dbReference>
<evidence type="ECO:0000259" key="2">
    <source>
        <dbReference type="PROSITE" id="PS51186"/>
    </source>
</evidence>
<dbReference type="PANTHER" id="PTHR47542:SF2">
    <property type="entry name" value="ACYL-COA N-ACYLTRANSFERASES (NAT) SUPERFAMILY PROTEIN"/>
    <property type="match status" value="1"/>
</dbReference>
<gene>
    <name evidence="3" type="ORF">SAMN06265339_1254</name>
</gene>
<evidence type="ECO:0000313" key="3">
    <source>
        <dbReference type="EMBL" id="SMP14028.1"/>
    </source>
</evidence>
<keyword evidence="3" id="KW-0687">Ribonucleoprotein</keyword>
<dbReference type="CDD" id="cd04301">
    <property type="entry name" value="NAT_SF"/>
    <property type="match status" value="1"/>
</dbReference>
<organism evidence="3 4">
    <name type="scientific">Desulfurobacterium pacificum</name>
    <dbReference type="NCBI Taxonomy" id="240166"/>
    <lineage>
        <taxon>Bacteria</taxon>
        <taxon>Pseudomonadati</taxon>
        <taxon>Aquificota</taxon>
        <taxon>Aquificia</taxon>
        <taxon>Desulfurobacteriales</taxon>
        <taxon>Desulfurobacteriaceae</taxon>
        <taxon>Desulfurobacterium</taxon>
    </lineage>
</organism>
<keyword evidence="4" id="KW-1185">Reference proteome</keyword>
<dbReference type="RefSeq" id="WP_283400713.1">
    <property type="nucleotide sequence ID" value="NZ_FXUB01000003.1"/>
</dbReference>
<name>A0ABY1NP95_9BACT</name>
<comment type="function">
    <text evidence="1">Acetylates the N-terminal alanine of ribosomal protein bS18.</text>
</comment>
<keyword evidence="1" id="KW-0963">Cytoplasm</keyword>
<dbReference type="InterPro" id="IPR000182">
    <property type="entry name" value="GNAT_dom"/>
</dbReference>
<dbReference type="Gene3D" id="3.40.630.30">
    <property type="match status" value="1"/>
</dbReference>
<proteinExistence type="inferred from homology"/>
<feature type="domain" description="N-acetyltransferase" evidence="2">
    <location>
        <begin position="7"/>
        <end position="149"/>
    </location>
</feature>
<dbReference type="InterPro" id="IPR016181">
    <property type="entry name" value="Acyl_CoA_acyltransferase"/>
</dbReference>
<protein>
    <recommendedName>
        <fullName evidence="1">[Ribosomal protein bS18]-alanine N-acetyltransferase</fullName>
        <ecNumber evidence="1">2.3.1.266</ecNumber>
    </recommendedName>
</protein>
<sequence>MQNLKILPLTQLDEKTLKEVAAIEKASFKDSYSLESLKRELSLSFSHIFVAKENEKTAGYCILWIIGNEAEIHKIAVAPEQRRKGIGKQLLKAVLRTLKEKNVKRVFLEVNEKNMPAINLYKSCGFKVIGRRENYYGKGESALLMETLL</sequence>
<dbReference type="InterPro" id="IPR006464">
    <property type="entry name" value="AcTrfase_RimI/Ard1"/>
</dbReference>
<dbReference type="PANTHER" id="PTHR47542">
    <property type="entry name" value="ACYL-COA N-ACYLTRANSFERASES (NAT) SUPERFAMILY PROTEIN"/>
    <property type="match status" value="1"/>
</dbReference>
<accession>A0ABY1NP95</accession>
<evidence type="ECO:0000313" key="4">
    <source>
        <dbReference type="Proteomes" id="UP001157911"/>
    </source>
</evidence>
<comment type="caution">
    <text evidence="3">The sequence shown here is derived from an EMBL/GenBank/DDBJ whole genome shotgun (WGS) entry which is preliminary data.</text>
</comment>
<keyword evidence="3" id="KW-0689">Ribosomal protein</keyword>